<evidence type="ECO:0000313" key="3">
    <source>
        <dbReference type="Proteomes" id="UP000186817"/>
    </source>
</evidence>
<gene>
    <name evidence="2" type="ORF">AK812_SmicGene44113</name>
</gene>
<dbReference type="OrthoDB" id="10311655at2759"/>
<keyword evidence="3" id="KW-1185">Reference proteome</keyword>
<dbReference type="EMBL" id="LSRX01002172">
    <property type="protein sequence ID" value="OLP76009.1"/>
    <property type="molecule type" value="Genomic_DNA"/>
</dbReference>
<comment type="caution">
    <text evidence="2">The sequence shown here is derived from an EMBL/GenBank/DDBJ whole genome shotgun (WGS) entry which is preliminary data.</text>
</comment>
<name>A0A1Q9BZC6_SYMMI</name>
<dbReference type="Proteomes" id="UP000186817">
    <property type="component" value="Unassembled WGS sequence"/>
</dbReference>
<evidence type="ECO:0000256" key="1">
    <source>
        <dbReference type="SAM" id="Coils"/>
    </source>
</evidence>
<dbReference type="AlphaFoldDB" id="A0A1Q9BZC6"/>
<feature type="coiled-coil region" evidence="1">
    <location>
        <begin position="29"/>
        <end position="66"/>
    </location>
</feature>
<accession>A0A1Q9BZC6</accession>
<sequence length="337" mass="37447">MGLSAERSGDFHAKQAELRAQLDVITGKINGLTEKKEAINAEIAQLRDEEKKIQDQMTELSEARKAQLGTIEFFEDDKKLRSILRTAAKDTKHAAIQLTGPGEEGFSTRKASVRDLPSIVALKPWQEIKTGRGLVERNMQEPLLCQALAQEDIPPCRDAMDVSCGVVDCGTASGGGRGGGMDFSSFAGFAQAVLFRFMHKAEVHGVYQSLSLQRAAWMETGNARSLATLSEGDRLWELVQESGIQAAQRRWPLMIDLQREANKYIKLYENIAGQQRMGTCKLRDPIADAGGPFVLICGQGRKFQINRIFLFVPQRRSGMRQWRLELSYARECAAGLL</sequence>
<protein>
    <submittedName>
        <fullName evidence="2">Uncharacterized protein</fullName>
    </submittedName>
</protein>
<keyword evidence="1" id="KW-0175">Coiled coil</keyword>
<reference evidence="2 3" key="1">
    <citation type="submission" date="2016-02" db="EMBL/GenBank/DDBJ databases">
        <title>Genome analysis of coral dinoflagellate symbionts highlights evolutionary adaptations to a symbiotic lifestyle.</title>
        <authorList>
            <person name="Aranda M."/>
            <person name="Li Y."/>
            <person name="Liew Y.J."/>
            <person name="Baumgarten S."/>
            <person name="Simakov O."/>
            <person name="Wilson M."/>
            <person name="Piel J."/>
            <person name="Ashoor H."/>
            <person name="Bougouffa S."/>
            <person name="Bajic V.B."/>
            <person name="Ryu T."/>
            <person name="Ravasi T."/>
            <person name="Bayer T."/>
            <person name="Micklem G."/>
            <person name="Kim H."/>
            <person name="Bhak J."/>
            <person name="Lajeunesse T.C."/>
            <person name="Voolstra C.R."/>
        </authorList>
    </citation>
    <scope>NUCLEOTIDE SEQUENCE [LARGE SCALE GENOMIC DNA]</scope>
    <source>
        <strain evidence="2 3">CCMP2467</strain>
    </source>
</reference>
<evidence type="ECO:0000313" key="2">
    <source>
        <dbReference type="EMBL" id="OLP76009.1"/>
    </source>
</evidence>
<organism evidence="2 3">
    <name type="scientific">Symbiodinium microadriaticum</name>
    <name type="common">Dinoflagellate</name>
    <name type="synonym">Zooxanthella microadriatica</name>
    <dbReference type="NCBI Taxonomy" id="2951"/>
    <lineage>
        <taxon>Eukaryota</taxon>
        <taxon>Sar</taxon>
        <taxon>Alveolata</taxon>
        <taxon>Dinophyceae</taxon>
        <taxon>Suessiales</taxon>
        <taxon>Symbiodiniaceae</taxon>
        <taxon>Symbiodinium</taxon>
    </lineage>
</organism>
<proteinExistence type="predicted"/>